<feature type="transmembrane region" description="Helical" evidence="1">
    <location>
        <begin position="210"/>
        <end position="228"/>
    </location>
</feature>
<evidence type="ECO:0000313" key="4">
    <source>
        <dbReference type="Proteomes" id="UP000541058"/>
    </source>
</evidence>
<dbReference type="GO" id="GO:0016747">
    <property type="term" value="F:acyltransferase activity, transferring groups other than amino-acyl groups"/>
    <property type="evidence" value="ECO:0007669"/>
    <property type="project" value="InterPro"/>
</dbReference>
<gene>
    <name evidence="3" type="ORF">GX355_01250</name>
</gene>
<dbReference type="PANTHER" id="PTHR23028">
    <property type="entry name" value="ACETYLTRANSFERASE"/>
    <property type="match status" value="1"/>
</dbReference>
<feature type="transmembrane region" description="Helical" evidence="1">
    <location>
        <begin position="235"/>
        <end position="255"/>
    </location>
</feature>
<name>A0A7X8C271_9LACT</name>
<evidence type="ECO:0000313" key="3">
    <source>
        <dbReference type="EMBL" id="NLJ17468.1"/>
    </source>
</evidence>
<sequence>MSKKKRILSYDGIKGISIIAIILYHLFPSYLPGGFLTVNTFLALGGYFFTYKVEQIEFNSAERDWSSIWHYFKNTLSRIFFPLLWMMGSVVIGLLLFDRAQLLSIRDDLFSGLFLYNNLYQISADKSYFVRMTEASLFTHLWYNSLYIQSFVLAMVGVFITKFLNLKGAVKAIIWSLIAGVSHFALLWLYVPGQDPSRVYYGIDTRFSSFVLGIMTAYMIPVLLNLFYKVKVKKVLYYIIGIISLIGFVGLPFFVKDQQPETYYFFMPLYSVLNMLLIFSITVGVPLVRKVFEIQPLPWIGRRSYSYYLWYYPVIVLWFKLQRQFDGRMYWL</sequence>
<keyword evidence="3" id="KW-0012">Acyltransferase</keyword>
<comment type="caution">
    <text evidence="3">The sequence shown here is derived from an EMBL/GenBank/DDBJ whole genome shotgun (WGS) entry which is preliminary data.</text>
</comment>
<keyword evidence="1" id="KW-0472">Membrane</keyword>
<feature type="transmembrane region" description="Helical" evidence="1">
    <location>
        <begin position="267"/>
        <end position="288"/>
    </location>
</feature>
<feature type="domain" description="Acyltransferase 3" evidence="2">
    <location>
        <begin position="8"/>
        <end position="325"/>
    </location>
</feature>
<proteinExistence type="predicted"/>
<dbReference type="GO" id="GO:0016020">
    <property type="term" value="C:membrane"/>
    <property type="evidence" value="ECO:0007669"/>
    <property type="project" value="TreeGrafter"/>
</dbReference>
<keyword evidence="1" id="KW-0812">Transmembrane</keyword>
<dbReference type="AlphaFoldDB" id="A0A7X8C271"/>
<dbReference type="GO" id="GO:0009103">
    <property type="term" value="P:lipopolysaccharide biosynthetic process"/>
    <property type="evidence" value="ECO:0007669"/>
    <property type="project" value="TreeGrafter"/>
</dbReference>
<evidence type="ECO:0000256" key="1">
    <source>
        <dbReference type="SAM" id="Phobius"/>
    </source>
</evidence>
<feature type="transmembrane region" description="Helical" evidence="1">
    <location>
        <begin position="308"/>
        <end position="325"/>
    </location>
</feature>
<evidence type="ECO:0000259" key="2">
    <source>
        <dbReference type="Pfam" id="PF01757"/>
    </source>
</evidence>
<organism evidence="3 4">
    <name type="scientific">Globicatella sulfidifaciens</name>
    <dbReference type="NCBI Taxonomy" id="136093"/>
    <lineage>
        <taxon>Bacteria</taxon>
        <taxon>Bacillati</taxon>
        <taxon>Bacillota</taxon>
        <taxon>Bacilli</taxon>
        <taxon>Lactobacillales</taxon>
        <taxon>Aerococcaceae</taxon>
        <taxon>Globicatella</taxon>
    </lineage>
</organism>
<feature type="non-terminal residue" evidence="3">
    <location>
        <position position="332"/>
    </location>
</feature>
<dbReference type="PANTHER" id="PTHR23028:SF53">
    <property type="entry name" value="ACYL_TRANSF_3 DOMAIN-CONTAINING PROTEIN"/>
    <property type="match status" value="1"/>
</dbReference>
<protein>
    <submittedName>
        <fullName evidence="3">Acyltransferase</fullName>
    </submittedName>
</protein>
<dbReference type="EMBL" id="JAAYSM010000033">
    <property type="protein sequence ID" value="NLJ17468.1"/>
    <property type="molecule type" value="Genomic_DNA"/>
</dbReference>
<keyword evidence="3" id="KW-0808">Transferase</keyword>
<accession>A0A7X8C271</accession>
<feature type="transmembrane region" description="Helical" evidence="1">
    <location>
        <begin position="7"/>
        <end position="27"/>
    </location>
</feature>
<dbReference type="InterPro" id="IPR002656">
    <property type="entry name" value="Acyl_transf_3_dom"/>
</dbReference>
<feature type="transmembrane region" description="Helical" evidence="1">
    <location>
        <begin position="141"/>
        <end position="160"/>
    </location>
</feature>
<dbReference type="InterPro" id="IPR050879">
    <property type="entry name" value="Acyltransferase_3"/>
</dbReference>
<feature type="transmembrane region" description="Helical" evidence="1">
    <location>
        <begin position="79"/>
        <end position="97"/>
    </location>
</feature>
<dbReference type="Pfam" id="PF01757">
    <property type="entry name" value="Acyl_transf_3"/>
    <property type="match status" value="1"/>
</dbReference>
<reference evidence="3 4" key="1">
    <citation type="journal article" date="2020" name="Biotechnol. Biofuels">
        <title>New insights from the biogas microbiome by comprehensive genome-resolved metagenomics of nearly 1600 species originating from multiple anaerobic digesters.</title>
        <authorList>
            <person name="Campanaro S."/>
            <person name="Treu L."/>
            <person name="Rodriguez-R L.M."/>
            <person name="Kovalovszki A."/>
            <person name="Ziels R.M."/>
            <person name="Maus I."/>
            <person name="Zhu X."/>
            <person name="Kougias P.G."/>
            <person name="Basile A."/>
            <person name="Luo G."/>
            <person name="Schluter A."/>
            <person name="Konstantinidis K.T."/>
            <person name="Angelidaki I."/>
        </authorList>
    </citation>
    <scope>NUCLEOTIDE SEQUENCE [LARGE SCALE GENOMIC DNA]</scope>
    <source>
        <strain evidence="3">AS23ysBPME_34</strain>
    </source>
</reference>
<dbReference type="RefSeq" id="WP_276646006.1">
    <property type="nucleotide sequence ID" value="NZ_JAAYSM010000033.1"/>
</dbReference>
<feature type="transmembrane region" description="Helical" evidence="1">
    <location>
        <begin position="172"/>
        <end position="190"/>
    </location>
</feature>
<keyword evidence="1" id="KW-1133">Transmembrane helix</keyword>
<dbReference type="Proteomes" id="UP000541058">
    <property type="component" value="Unassembled WGS sequence"/>
</dbReference>
<feature type="transmembrane region" description="Helical" evidence="1">
    <location>
        <begin position="33"/>
        <end position="51"/>
    </location>
</feature>